<feature type="domain" description="SnoaL-like" evidence="1">
    <location>
        <begin position="9"/>
        <end position="88"/>
    </location>
</feature>
<reference evidence="2" key="1">
    <citation type="journal article" date="2014" name="Int. J. Syst. Evol. Microbiol.">
        <title>Complete genome sequence of Corynebacterium casei LMG S-19264T (=DSM 44701T), isolated from a smear-ripened cheese.</title>
        <authorList>
            <consortium name="US DOE Joint Genome Institute (JGI-PGF)"/>
            <person name="Walter F."/>
            <person name="Albersmeier A."/>
            <person name="Kalinowski J."/>
            <person name="Ruckert C."/>
        </authorList>
    </citation>
    <scope>NUCLEOTIDE SEQUENCE</scope>
    <source>
        <strain evidence="2">JCM 13064</strain>
    </source>
</reference>
<evidence type="ECO:0000313" key="2">
    <source>
        <dbReference type="EMBL" id="GGK74837.1"/>
    </source>
</evidence>
<dbReference type="InterPro" id="IPR037401">
    <property type="entry name" value="SnoaL-like"/>
</dbReference>
<name>A0A917VGW9_9ACTN</name>
<reference evidence="2" key="2">
    <citation type="submission" date="2020-09" db="EMBL/GenBank/DDBJ databases">
        <authorList>
            <person name="Sun Q."/>
            <person name="Ohkuma M."/>
        </authorList>
    </citation>
    <scope>NUCLEOTIDE SEQUENCE</scope>
    <source>
        <strain evidence="2">JCM 13064</strain>
    </source>
</reference>
<dbReference type="Pfam" id="PF12680">
    <property type="entry name" value="SnoaL_2"/>
    <property type="match status" value="1"/>
</dbReference>
<sequence>MHTTLPGVVAGYFEADARHDIDAFLALFTEDAEVVDEGRTHHGTAEIRAWKQDAASRYQYTVEVLGAEALGENAVLVAGRLTGDFPGGVAELKWRFTLDGDRVHRLEIAP</sequence>
<dbReference type="Proteomes" id="UP000645217">
    <property type="component" value="Unassembled WGS sequence"/>
</dbReference>
<dbReference type="InterPro" id="IPR032710">
    <property type="entry name" value="NTF2-like_dom_sf"/>
</dbReference>
<dbReference type="EMBL" id="BMNT01000007">
    <property type="protein sequence ID" value="GGK74837.1"/>
    <property type="molecule type" value="Genomic_DNA"/>
</dbReference>
<protein>
    <recommendedName>
        <fullName evidence="1">SnoaL-like domain-containing protein</fullName>
    </recommendedName>
</protein>
<evidence type="ECO:0000259" key="1">
    <source>
        <dbReference type="Pfam" id="PF12680"/>
    </source>
</evidence>
<dbReference type="AlphaFoldDB" id="A0A917VGW9"/>
<dbReference type="SUPFAM" id="SSF54427">
    <property type="entry name" value="NTF2-like"/>
    <property type="match status" value="1"/>
</dbReference>
<dbReference type="Gene3D" id="3.10.450.50">
    <property type="match status" value="1"/>
</dbReference>
<comment type="caution">
    <text evidence="2">The sequence shown here is derived from an EMBL/GenBank/DDBJ whole genome shotgun (WGS) entry which is preliminary data.</text>
</comment>
<accession>A0A917VGW9</accession>
<evidence type="ECO:0000313" key="3">
    <source>
        <dbReference type="Proteomes" id="UP000645217"/>
    </source>
</evidence>
<gene>
    <name evidence="2" type="ORF">GCM10007964_17090</name>
</gene>
<keyword evidence="3" id="KW-1185">Reference proteome</keyword>
<dbReference type="RefSeq" id="WP_189162386.1">
    <property type="nucleotide sequence ID" value="NZ_BMNT01000007.1"/>
</dbReference>
<proteinExistence type="predicted"/>
<organism evidence="2 3">
    <name type="scientific">Sphaerisporangium melleum</name>
    <dbReference type="NCBI Taxonomy" id="321316"/>
    <lineage>
        <taxon>Bacteria</taxon>
        <taxon>Bacillati</taxon>
        <taxon>Actinomycetota</taxon>
        <taxon>Actinomycetes</taxon>
        <taxon>Streptosporangiales</taxon>
        <taxon>Streptosporangiaceae</taxon>
        <taxon>Sphaerisporangium</taxon>
    </lineage>
</organism>